<name>A0ACB0FFS3_RANTA</name>
<evidence type="ECO:0000313" key="1">
    <source>
        <dbReference type="EMBL" id="CAI9710856.1"/>
    </source>
</evidence>
<organism evidence="1 2">
    <name type="scientific">Rangifer tarandus platyrhynchus</name>
    <name type="common">Svalbard reindeer</name>
    <dbReference type="NCBI Taxonomy" id="3082113"/>
    <lineage>
        <taxon>Eukaryota</taxon>
        <taxon>Metazoa</taxon>
        <taxon>Chordata</taxon>
        <taxon>Craniata</taxon>
        <taxon>Vertebrata</taxon>
        <taxon>Euteleostomi</taxon>
        <taxon>Mammalia</taxon>
        <taxon>Eutheria</taxon>
        <taxon>Laurasiatheria</taxon>
        <taxon>Artiodactyla</taxon>
        <taxon>Ruminantia</taxon>
        <taxon>Pecora</taxon>
        <taxon>Cervidae</taxon>
        <taxon>Odocoileinae</taxon>
        <taxon>Rangifer</taxon>
    </lineage>
</organism>
<reference evidence="1" key="1">
    <citation type="submission" date="2023-05" db="EMBL/GenBank/DDBJ databases">
        <authorList>
            <consortium name="ELIXIR-Norway"/>
        </authorList>
    </citation>
    <scope>NUCLEOTIDE SEQUENCE</scope>
</reference>
<dbReference type="Proteomes" id="UP001162501">
    <property type="component" value="Chromosome 5"/>
</dbReference>
<evidence type="ECO:0000313" key="2">
    <source>
        <dbReference type="Proteomes" id="UP001162501"/>
    </source>
</evidence>
<dbReference type="EMBL" id="OX596089">
    <property type="protein sequence ID" value="CAI9710856.1"/>
    <property type="molecule type" value="Genomic_DNA"/>
</dbReference>
<sequence length="158" mass="17646">MGKTMKTPIGALITFLWLQLDCVSLGKEVEQSPSTLSVQEGNSCFITCTYTDVTSSYFPWYKQEPGRGPQLLIDIRSNMVVNEMEDGRLTIFLNKSAKQLSLHIATSQPEDSAIYFCAATAQCSPGTCSLYPNLQSRLQTHLEVQMKYAHRHTPFVCA</sequence>
<protein>
    <submittedName>
        <fullName evidence="1">Uncharacterized protein</fullName>
    </submittedName>
</protein>
<proteinExistence type="predicted"/>
<gene>
    <name evidence="1" type="ORF">MRATA1EN3_LOCUS22069</name>
</gene>
<accession>A0ACB0FFS3</accession>